<organism evidence="1 2">
    <name type="scientific">Anopheles minimus</name>
    <dbReference type="NCBI Taxonomy" id="112268"/>
    <lineage>
        <taxon>Eukaryota</taxon>
        <taxon>Metazoa</taxon>
        <taxon>Ecdysozoa</taxon>
        <taxon>Arthropoda</taxon>
        <taxon>Hexapoda</taxon>
        <taxon>Insecta</taxon>
        <taxon>Pterygota</taxon>
        <taxon>Neoptera</taxon>
        <taxon>Endopterygota</taxon>
        <taxon>Diptera</taxon>
        <taxon>Nematocera</taxon>
        <taxon>Culicoidea</taxon>
        <taxon>Culicidae</taxon>
        <taxon>Anophelinae</taxon>
        <taxon>Anopheles</taxon>
    </lineage>
</organism>
<protein>
    <submittedName>
        <fullName evidence="1">Uncharacterized protein</fullName>
    </submittedName>
</protein>
<dbReference type="EnsemblMetazoa" id="AMIN014198-RA">
    <property type="protein sequence ID" value="AMIN014198-PA"/>
    <property type="gene ID" value="AMIN014198"/>
</dbReference>
<dbReference type="Proteomes" id="UP000075920">
    <property type="component" value="Unassembled WGS sequence"/>
</dbReference>
<keyword evidence="2" id="KW-1185">Reference proteome</keyword>
<dbReference type="AlphaFoldDB" id="A0A182WNA0"/>
<sequence>MLFPEILHILYETNRALSITTICRRLKRIFPDAIPSQVSLRTATIASVVQLCGFGIIVYDHRNRGYKLSYNWKTKETYRFKESLRKILSEWPKSIRKKQYKLIKLSKGNK</sequence>
<reference evidence="1" key="2">
    <citation type="submission" date="2020-05" db="UniProtKB">
        <authorList>
            <consortium name="EnsemblMetazoa"/>
        </authorList>
    </citation>
    <scope>IDENTIFICATION</scope>
    <source>
        <strain evidence="1">MINIMUS1</strain>
    </source>
</reference>
<reference evidence="2" key="1">
    <citation type="submission" date="2013-03" db="EMBL/GenBank/DDBJ databases">
        <title>The Genome Sequence of Anopheles minimus MINIMUS1.</title>
        <authorList>
            <consortium name="The Broad Institute Genomics Platform"/>
            <person name="Neafsey D.E."/>
            <person name="Walton C."/>
            <person name="Walker B."/>
            <person name="Young S.K."/>
            <person name="Zeng Q."/>
            <person name="Gargeya S."/>
            <person name="Fitzgerald M."/>
            <person name="Haas B."/>
            <person name="Abouelleil A."/>
            <person name="Allen A.W."/>
            <person name="Alvarado L."/>
            <person name="Arachchi H.M."/>
            <person name="Berlin A.M."/>
            <person name="Chapman S.B."/>
            <person name="Gainer-Dewar J."/>
            <person name="Goldberg J."/>
            <person name="Griggs A."/>
            <person name="Gujja S."/>
            <person name="Hansen M."/>
            <person name="Howarth C."/>
            <person name="Imamovic A."/>
            <person name="Ireland A."/>
            <person name="Larimer J."/>
            <person name="McCowan C."/>
            <person name="Murphy C."/>
            <person name="Pearson M."/>
            <person name="Poon T.W."/>
            <person name="Priest M."/>
            <person name="Roberts A."/>
            <person name="Saif S."/>
            <person name="Shea T."/>
            <person name="Sisk P."/>
            <person name="Sykes S."/>
            <person name="Wortman J."/>
            <person name="Nusbaum C."/>
            <person name="Birren B."/>
        </authorList>
    </citation>
    <scope>NUCLEOTIDE SEQUENCE [LARGE SCALE GENOMIC DNA]</scope>
    <source>
        <strain evidence="2">MINIMUS1</strain>
    </source>
</reference>
<name>A0A182WNA0_9DIPT</name>
<accession>A0A182WNA0</accession>
<dbReference type="VEuPathDB" id="VectorBase:AMIN014198"/>
<proteinExistence type="predicted"/>
<evidence type="ECO:0000313" key="1">
    <source>
        <dbReference type="EnsemblMetazoa" id="AMIN014198-PA"/>
    </source>
</evidence>
<evidence type="ECO:0000313" key="2">
    <source>
        <dbReference type="Proteomes" id="UP000075920"/>
    </source>
</evidence>